<dbReference type="EMBL" id="LR796555">
    <property type="protein sequence ID" value="CAB4151232.1"/>
    <property type="molecule type" value="Genomic_DNA"/>
</dbReference>
<organism evidence="1">
    <name type="scientific">uncultured Caudovirales phage</name>
    <dbReference type="NCBI Taxonomy" id="2100421"/>
    <lineage>
        <taxon>Viruses</taxon>
        <taxon>Duplodnaviria</taxon>
        <taxon>Heunggongvirae</taxon>
        <taxon>Uroviricota</taxon>
        <taxon>Caudoviricetes</taxon>
        <taxon>Peduoviridae</taxon>
        <taxon>Maltschvirus</taxon>
        <taxon>Maltschvirus maltsch</taxon>
    </lineage>
</organism>
<sequence>MTISSVRSLIDAELDGKVRTYTWRKVPTQSTSAGLWYDLSVAPGNPKAKLWFDATPLTAQQIKQSTDGGIFHGANVSPENKYLRFTRSYCATATPLPMTMILCDYLLYYPSIDDAETTPQVMDNTITLPRYTDGEGVQVIAVTLAGRTGGQSFNFSYTNQDGTAGRTSATVVQNNSTAIGQLSTGSTSSNTTNTAFIGLQAGDSGVRSIESVTMLGADVGFFALVLVKPLAITKIRTTNAPVEKDHFLDGGGISQIYDDAFLNFLVLPSGTVLSTPFIGDLKVTWG</sequence>
<gene>
    <name evidence="1" type="ORF">UFOVP591_6</name>
</gene>
<accession>A0A6J5MXZ3</accession>
<proteinExistence type="predicted"/>
<protein>
    <submittedName>
        <fullName evidence="1">Uncharacterized protein</fullName>
    </submittedName>
</protein>
<name>A0A6J5MXZ3_9CAUD</name>
<reference evidence="1" key="1">
    <citation type="submission" date="2020-04" db="EMBL/GenBank/DDBJ databases">
        <authorList>
            <person name="Chiriac C."/>
            <person name="Salcher M."/>
            <person name="Ghai R."/>
            <person name="Kavagutti S V."/>
        </authorList>
    </citation>
    <scope>NUCLEOTIDE SEQUENCE</scope>
</reference>
<evidence type="ECO:0000313" key="1">
    <source>
        <dbReference type="EMBL" id="CAB4151232.1"/>
    </source>
</evidence>